<comment type="caution">
    <text evidence="2">The sequence shown here is derived from an EMBL/GenBank/DDBJ whole genome shotgun (WGS) entry which is preliminary data.</text>
</comment>
<name>A0ABW1WWP1_9ACTN</name>
<dbReference type="RefSeq" id="WP_343886427.1">
    <property type="nucleotide sequence ID" value="NZ_BAAAKI010000014.1"/>
</dbReference>
<gene>
    <name evidence="2" type="ORF">ACFP57_01530</name>
</gene>
<protein>
    <submittedName>
        <fullName evidence="2">Type IV toxin-antitoxin system AbiEi family antitoxin domain-containing protein</fullName>
    </submittedName>
</protein>
<dbReference type="InterPro" id="IPR025159">
    <property type="entry name" value="AbiEi_N"/>
</dbReference>
<evidence type="ECO:0000313" key="2">
    <source>
        <dbReference type="EMBL" id="MFC6395678.1"/>
    </source>
</evidence>
<accession>A0ABW1WWP1</accession>
<evidence type="ECO:0000313" key="3">
    <source>
        <dbReference type="Proteomes" id="UP001596266"/>
    </source>
</evidence>
<organism evidence="2 3">
    <name type="scientific">Luteococcus sanguinis</name>
    <dbReference type="NCBI Taxonomy" id="174038"/>
    <lineage>
        <taxon>Bacteria</taxon>
        <taxon>Bacillati</taxon>
        <taxon>Actinomycetota</taxon>
        <taxon>Actinomycetes</taxon>
        <taxon>Propionibacteriales</taxon>
        <taxon>Propionibacteriaceae</taxon>
        <taxon>Luteococcus</taxon>
    </lineage>
</organism>
<dbReference type="Pfam" id="PF13338">
    <property type="entry name" value="AbiEi_4"/>
    <property type="match status" value="1"/>
</dbReference>
<proteinExistence type="predicted"/>
<dbReference type="Proteomes" id="UP001596266">
    <property type="component" value="Unassembled WGS sequence"/>
</dbReference>
<sequence>MKSRHLLPEELTQLADRQAGVLSREQVHRFLGDSVIRRLLGEGRWRRLSRGVYATRTAPDSFETLAWAGVLAAGPGAMLGEHAAALVQGVWREDPPIVTVLVPHGNTTRLGHPWRLVRRRHLPRPRGSLPLTPPEWTVLDLCDVEPERTVNWVTSALRNRLVSPKSLAGALDERARISRTPLPTRDLLEKLLADAQGLESPLEHIYATRVERAHGLPRGVRQVRLGRTRQDVRYDGLVVELDGRLGHDDTESVFREMSRDNASSMGGLFTHRYGYDDCWYRPCETAFQVASKLRQLGWAGQPHPCPSCRKAGLWSGFGLP</sequence>
<feature type="domain" description="AbiEi antitoxin N-terminal" evidence="1">
    <location>
        <begin position="9"/>
        <end position="54"/>
    </location>
</feature>
<evidence type="ECO:0000259" key="1">
    <source>
        <dbReference type="Pfam" id="PF13338"/>
    </source>
</evidence>
<dbReference type="EMBL" id="JBHSUA010000006">
    <property type="protein sequence ID" value="MFC6395678.1"/>
    <property type="molecule type" value="Genomic_DNA"/>
</dbReference>
<keyword evidence="3" id="KW-1185">Reference proteome</keyword>
<reference evidence="3" key="1">
    <citation type="journal article" date="2019" name="Int. J. Syst. Evol. Microbiol.">
        <title>The Global Catalogue of Microorganisms (GCM) 10K type strain sequencing project: providing services to taxonomists for standard genome sequencing and annotation.</title>
        <authorList>
            <consortium name="The Broad Institute Genomics Platform"/>
            <consortium name="The Broad Institute Genome Sequencing Center for Infectious Disease"/>
            <person name="Wu L."/>
            <person name="Ma J."/>
        </authorList>
    </citation>
    <scope>NUCLEOTIDE SEQUENCE [LARGE SCALE GENOMIC DNA]</scope>
    <source>
        <strain evidence="3">CGMCC 1.15277</strain>
    </source>
</reference>